<organism evidence="2 3">
    <name type="scientific">Mycena metata</name>
    <dbReference type="NCBI Taxonomy" id="1033252"/>
    <lineage>
        <taxon>Eukaryota</taxon>
        <taxon>Fungi</taxon>
        <taxon>Dikarya</taxon>
        <taxon>Basidiomycota</taxon>
        <taxon>Agaricomycotina</taxon>
        <taxon>Agaricomycetes</taxon>
        <taxon>Agaricomycetidae</taxon>
        <taxon>Agaricales</taxon>
        <taxon>Marasmiineae</taxon>
        <taxon>Mycenaceae</taxon>
        <taxon>Mycena</taxon>
    </lineage>
</organism>
<comment type="caution">
    <text evidence="2">The sequence shown here is derived from an EMBL/GenBank/DDBJ whole genome shotgun (WGS) entry which is preliminary data.</text>
</comment>
<dbReference type="AlphaFoldDB" id="A0AAD7JQ06"/>
<evidence type="ECO:0000256" key="1">
    <source>
        <dbReference type="SAM" id="MobiDB-lite"/>
    </source>
</evidence>
<feature type="region of interest" description="Disordered" evidence="1">
    <location>
        <begin position="182"/>
        <end position="201"/>
    </location>
</feature>
<evidence type="ECO:0000313" key="2">
    <source>
        <dbReference type="EMBL" id="KAJ7768936.1"/>
    </source>
</evidence>
<sequence length="201" mass="22655">MDFPHMISSGSARRACEPPPRVPTEYTCPDICAVLLEENIHPKSVSVPFGCDSLFRYLTSYAGLERLEVEMRNQEMLKGGGHRGKLPQNGRDHARLRQIAITGTVEANKLWRPLDGLQAWLGVKPDALKNGPLSSYLEREYGASLNIARTIIYAELSHPPPAGIQDRPEVFRIRFKQFRRLHGGGPENAMTAKDKPRNWLR</sequence>
<feature type="region of interest" description="Disordered" evidence="1">
    <location>
        <begin position="1"/>
        <end position="20"/>
    </location>
</feature>
<evidence type="ECO:0000313" key="3">
    <source>
        <dbReference type="Proteomes" id="UP001215598"/>
    </source>
</evidence>
<keyword evidence="3" id="KW-1185">Reference proteome</keyword>
<dbReference type="EMBL" id="JARKIB010000019">
    <property type="protein sequence ID" value="KAJ7768936.1"/>
    <property type="molecule type" value="Genomic_DNA"/>
</dbReference>
<proteinExistence type="predicted"/>
<dbReference type="Proteomes" id="UP001215598">
    <property type="component" value="Unassembled WGS sequence"/>
</dbReference>
<gene>
    <name evidence="2" type="ORF">B0H16DRAFT_1452865</name>
</gene>
<reference evidence="2" key="1">
    <citation type="submission" date="2023-03" db="EMBL/GenBank/DDBJ databases">
        <title>Massive genome expansion in bonnet fungi (Mycena s.s.) driven by repeated elements and novel gene families across ecological guilds.</title>
        <authorList>
            <consortium name="Lawrence Berkeley National Laboratory"/>
            <person name="Harder C.B."/>
            <person name="Miyauchi S."/>
            <person name="Viragh M."/>
            <person name="Kuo A."/>
            <person name="Thoen E."/>
            <person name="Andreopoulos B."/>
            <person name="Lu D."/>
            <person name="Skrede I."/>
            <person name="Drula E."/>
            <person name="Henrissat B."/>
            <person name="Morin E."/>
            <person name="Kohler A."/>
            <person name="Barry K."/>
            <person name="LaButti K."/>
            <person name="Morin E."/>
            <person name="Salamov A."/>
            <person name="Lipzen A."/>
            <person name="Mereny Z."/>
            <person name="Hegedus B."/>
            <person name="Baldrian P."/>
            <person name="Stursova M."/>
            <person name="Weitz H."/>
            <person name="Taylor A."/>
            <person name="Grigoriev I.V."/>
            <person name="Nagy L.G."/>
            <person name="Martin F."/>
            <person name="Kauserud H."/>
        </authorList>
    </citation>
    <scope>NUCLEOTIDE SEQUENCE</scope>
    <source>
        <strain evidence="2">CBHHK182m</strain>
    </source>
</reference>
<protein>
    <submittedName>
        <fullName evidence="2">Uncharacterized protein</fullName>
    </submittedName>
</protein>
<accession>A0AAD7JQ06</accession>
<name>A0AAD7JQ06_9AGAR</name>
<feature type="compositionally biased region" description="Basic and acidic residues" evidence="1">
    <location>
        <begin position="192"/>
        <end position="201"/>
    </location>
</feature>